<name>A0A094WQY7_ALKAL</name>
<evidence type="ECO:0000313" key="6">
    <source>
        <dbReference type="Proteomes" id="UP000297014"/>
    </source>
</evidence>
<dbReference type="RefSeq" id="WP_003323294.1">
    <property type="nucleotide sequence ID" value="NZ_ALPT02000010.1"/>
</dbReference>
<dbReference type="eggNOG" id="COG0860">
    <property type="taxonomic scope" value="Bacteria"/>
</dbReference>
<dbReference type="STRING" id="1218173.BALCAV_0204320"/>
<keyword evidence="5" id="KW-1185">Reference proteome</keyword>
<reference evidence="3 5" key="1">
    <citation type="journal article" date="2014" name="Genome Announc.">
        <title>Draft Genome Sequence of Bacillus alcalophilus AV1934, a Classic Alkaliphile Isolated from Human Feces in 1934.</title>
        <authorList>
            <person name="Attie O."/>
            <person name="Jayaprakash A."/>
            <person name="Shah H."/>
            <person name="Paulsen I.T."/>
            <person name="Morino M."/>
            <person name="Takahashi Y."/>
            <person name="Narumi I."/>
            <person name="Sachidanandam R."/>
            <person name="Satoh K."/>
            <person name="Ito M."/>
            <person name="Krulwich T.A."/>
        </authorList>
    </citation>
    <scope>NUCLEOTIDE SEQUENCE [LARGE SCALE GENOMIC DNA]</scope>
    <source>
        <strain evidence="3 5">AV1934</strain>
    </source>
</reference>
<organism evidence="3 5">
    <name type="scientific">Alkalihalobacillus alcalophilus ATCC 27647 = CGMCC 1.3604</name>
    <dbReference type="NCBI Taxonomy" id="1218173"/>
    <lineage>
        <taxon>Bacteria</taxon>
        <taxon>Bacillati</taxon>
        <taxon>Bacillota</taxon>
        <taxon>Bacilli</taxon>
        <taxon>Bacillales</taxon>
        <taxon>Bacillaceae</taxon>
        <taxon>Alkalihalobacillus</taxon>
    </lineage>
</organism>
<dbReference type="Pfam" id="PF07454">
    <property type="entry name" value="SpoIIP"/>
    <property type="match status" value="1"/>
</dbReference>
<comment type="caution">
    <text evidence="3">The sequence shown here is derived from an EMBL/GenBank/DDBJ whole genome shotgun (WGS) entry which is preliminary data.</text>
</comment>
<dbReference type="EMBL" id="JALP01000373">
    <property type="protein sequence ID" value="THG88527.1"/>
    <property type="molecule type" value="Genomic_DNA"/>
</dbReference>
<proteinExistence type="predicted"/>
<evidence type="ECO:0000313" key="4">
    <source>
        <dbReference type="EMBL" id="THG88527.1"/>
    </source>
</evidence>
<keyword evidence="1" id="KW-0175">Coiled coil</keyword>
<keyword evidence="2" id="KW-0472">Membrane</keyword>
<dbReference type="InterPro" id="IPR010897">
    <property type="entry name" value="Spore_II_P"/>
</dbReference>
<evidence type="ECO:0000313" key="3">
    <source>
        <dbReference type="EMBL" id="KGA98458.1"/>
    </source>
</evidence>
<feature type="coiled-coil region" evidence="1">
    <location>
        <begin position="141"/>
        <end position="178"/>
    </location>
</feature>
<accession>A0A094WQY7</accession>
<dbReference type="NCBIfam" id="TIGR02867">
    <property type="entry name" value="spore_II_P"/>
    <property type="match status" value="1"/>
</dbReference>
<feature type="transmembrane region" description="Helical" evidence="2">
    <location>
        <begin position="21"/>
        <end position="42"/>
    </location>
</feature>
<dbReference type="EMBL" id="ALPT02000010">
    <property type="protein sequence ID" value="KGA98458.1"/>
    <property type="molecule type" value="Genomic_DNA"/>
</dbReference>
<protein>
    <submittedName>
        <fullName evidence="3">Stage II sporulation protein P</fullName>
    </submittedName>
</protein>
<evidence type="ECO:0000256" key="2">
    <source>
        <dbReference type="SAM" id="Phobius"/>
    </source>
</evidence>
<reference evidence="4 6" key="2">
    <citation type="submission" date="2014-01" db="EMBL/GenBank/DDBJ databases">
        <title>Draft genome sequencing of Bacillus alcalophilus CGMCC 1.3604.</title>
        <authorList>
            <person name="Yang J."/>
            <person name="Diao L."/>
            <person name="Yang S."/>
        </authorList>
    </citation>
    <scope>NUCLEOTIDE SEQUENCE [LARGE SCALE GENOMIC DNA]</scope>
    <source>
        <strain evidence="4 6">CGMCC 1.3604</strain>
    </source>
</reference>
<dbReference type="OrthoDB" id="1633470at2"/>
<dbReference type="Proteomes" id="UP000002754">
    <property type="component" value="Unassembled WGS sequence"/>
</dbReference>
<dbReference type="Proteomes" id="UP000297014">
    <property type="component" value="Unassembled WGS sequence"/>
</dbReference>
<dbReference type="AlphaFoldDB" id="A0A094WQY7"/>
<keyword evidence="2" id="KW-0812">Transmembrane</keyword>
<sequence length="387" mass="44061">MRRRQSYFMSGQKKRTSFKHIFLTVFLGIIIIFLVTGVLTTVDNKPSSVTFYQWSSEVSGEDFLYFMGLENHYFKTNLPVSYQGLNVGETIFNTVTSISLDDPRSFLGRELPGMSHYQGEMYISGEGYEHTDLLAESAPPLEIILAEREATKESLAKLEELEKEKQAQANQNTNGQQVVYIINAHNHESYLPELETTVPNEAYHSQVNITLVSDKLAIELEKHGIGALVEERDVQGMLKERGWNYNQSYTGAREFITETLETNDTVEFVFDLHRDSLPRERTTVNINGVDYAKALFVIGGNHDDYGRSLQLAEELVGIMEEYYPGLSRVAPLKTGTRTNGVFNQDLNTNSLLIEMGGYDNTLEEAYRTAEVIAKVFAEYYFEHYHND</sequence>
<gene>
    <name evidence="4" type="ORF">AJ85_02750</name>
    <name evidence="3" type="ORF">BALCAV_0204320</name>
</gene>
<keyword evidence="2" id="KW-1133">Transmembrane helix</keyword>
<evidence type="ECO:0000313" key="5">
    <source>
        <dbReference type="Proteomes" id="UP000002754"/>
    </source>
</evidence>
<evidence type="ECO:0000256" key="1">
    <source>
        <dbReference type="SAM" id="Coils"/>
    </source>
</evidence>